<dbReference type="AlphaFoldDB" id="A0A931ASL5"/>
<evidence type="ECO:0000256" key="3">
    <source>
        <dbReference type="ARBA" id="ARBA00022989"/>
    </source>
</evidence>
<dbReference type="Proteomes" id="UP000621436">
    <property type="component" value="Unassembled WGS sequence"/>
</dbReference>
<dbReference type="GO" id="GO:0055085">
    <property type="term" value="P:transmembrane transport"/>
    <property type="evidence" value="ECO:0007669"/>
    <property type="project" value="InterPro"/>
</dbReference>
<accession>A0A931ASL5</accession>
<dbReference type="InterPro" id="IPR010920">
    <property type="entry name" value="LSM_dom_sf"/>
</dbReference>
<sequence length="309" mass="36221">MTTINEIIAFALSDRTELLRRFILTLLFIAFIYYLRQYISKKIDNRIKDISKKFRYNKVLNYISYGLGFILIFPLWFRGLQGFMTFFGLFSAGLAIALRDMVANIVGRLYLIIRRPYNIGDRIEIGGVKGDVIDIRLFETSLMEIGNWVDSDQSTGRIVFVPNGHALNRNISNYTQGFEFIWNEIKILLTFESDWRKAKKAFQEIADIKARKINREAREKIINSAKKEYKKLTPIVYMNVKESGVELTIRYLCEPRKRRSTNENFWEEIMDFIENNHDVDLAYPTYRIYSQGNDVADSNREENSGNMKG</sequence>
<evidence type="ECO:0000256" key="2">
    <source>
        <dbReference type="ARBA" id="ARBA00022692"/>
    </source>
</evidence>
<name>A0A931ASL5_9FIRM</name>
<gene>
    <name evidence="7" type="ORF">I0Q91_11385</name>
</gene>
<dbReference type="InterPro" id="IPR006685">
    <property type="entry name" value="MscS_channel_2nd"/>
</dbReference>
<dbReference type="PANTHER" id="PTHR30566:SF5">
    <property type="entry name" value="MECHANOSENSITIVE ION CHANNEL PROTEIN 1, MITOCHONDRIAL-RELATED"/>
    <property type="match status" value="1"/>
</dbReference>
<evidence type="ECO:0000256" key="4">
    <source>
        <dbReference type="ARBA" id="ARBA00023136"/>
    </source>
</evidence>
<dbReference type="InterPro" id="IPR023408">
    <property type="entry name" value="MscS_beta-dom_sf"/>
</dbReference>
<keyword evidence="4 5" id="KW-0472">Membrane</keyword>
<dbReference type="PANTHER" id="PTHR30566">
    <property type="entry name" value="YNAI-RELATED MECHANOSENSITIVE ION CHANNEL"/>
    <property type="match status" value="1"/>
</dbReference>
<dbReference type="GO" id="GO:0016020">
    <property type="term" value="C:membrane"/>
    <property type="evidence" value="ECO:0007669"/>
    <property type="project" value="UniProtKB-SubCell"/>
</dbReference>
<evidence type="ECO:0000256" key="5">
    <source>
        <dbReference type="SAM" id="Phobius"/>
    </source>
</evidence>
<feature type="domain" description="Mechanosensitive ion channel MscS" evidence="6">
    <location>
        <begin position="100"/>
        <end position="175"/>
    </location>
</feature>
<keyword evidence="2 5" id="KW-0812">Transmembrane</keyword>
<evidence type="ECO:0000259" key="6">
    <source>
        <dbReference type="Pfam" id="PF00924"/>
    </source>
</evidence>
<dbReference type="SUPFAM" id="SSF50182">
    <property type="entry name" value="Sm-like ribonucleoproteins"/>
    <property type="match status" value="1"/>
</dbReference>
<evidence type="ECO:0000256" key="1">
    <source>
        <dbReference type="ARBA" id="ARBA00004370"/>
    </source>
</evidence>
<protein>
    <submittedName>
        <fullName evidence="7">Mechanosensitive ion channel family protein</fullName>
    </submittedName>
</protein>
<evidence type="ECO:0000313" key="7">
    <source>
        <dbReference type="EMBL" id="MBF8437687.1"/>
    </source>
</evidence>
<dbReference type="Gene3D" id="3.30.70.100">
    <property type="match status" value="1"/>
</dbReference>
<dbReference type="EMBL" id="JADPIE010000006">
    <property type="protein sequence ID" value="MBF8437687.1"/>
    <property type="molecule type" value="Genomic_DNA"/>
</dbReference>
<dbReference type="RefSeq" id="WP_270454689.1">
    <property type="nucleotide sequence ID" value="NZ_JADPIE010000006.1"/>
</dbReference>
<feature type="transmembrane region" description="Helical" evidence="5">
    <location>
        <begin position="22"/>
        <end position="39"/>
    </location>
</feature>
<proteinExistence type="predicted"/>
<comment type="caution">
    <text evidence="7">The sequence shown here is derived from an EMBL/GenBank/DDBJ whole genome shotgun (WGS) entry which is preliminary data.</text>
</comment>
<feature type="transmembrane region" description="Helical" evidence="5">
    <location>
        <begin position="59"/>
        <end position="77"/>
    </location>
</feature>
<dbReference type="Pfam" id="PF00924">
    <property type="entry name" value="MS_channel_2nd"/>
    <property type="match status" value="1"/>
</dbReference>
<evidence type="ECO:0000313" key="8">
    <source>
        <dbReference type="Proteomes" id="UP000621436"/>
    </source>
</evidence>
<comment type="subcellular location">
    <subcellularLocation>
        <location evidence="1">Membrane</location>
    </subcellularLocation>
</comment>
<dbReference type="Gene3D" id="1.10.287.1260">
    <property type="match status" value="1"/>
</dbReference>
<organism evidence="7 8">
    <name type="scientific">Halonatronomonas betaini</name>
    <dbReference type="NCBI Taxonomy" id="2778430"/>
    <lineage>
        <taxon>Bacteria</taxon>
        <taxon>Bacillati</taxon>
        <taxon>Bacillota</taxon>
        <taxon>Clostridia</taxon>
        <taxon>Halanaerobiales</taxon>
        <taxon>Halarsenatibacteraceae</taxon>
        <taxon>Halonatronomonas</taxon>
    </lineage>
</organism>
<reference evidence="7" key="1">
    <citation type="submission" date="2020-11" db="EMBL/GenBank/DDBJ databases">
        <title>Halonatronomonas betainensis gen. nov., sp. nov. a novel haloalkaliphilic representative of the family Halanaerobiacae capable of betaine degradation.</title>
        <authorList>
            <person name="Boltyanskaya Y."/>
            <person name="Kevbrin V."/>
            <person name="Detkova E."/>
            <person name="Grouzdev D.S."/>
            <person name="Koziaeva V."/>
            <person name="Zhilina T."/>
        </authorList>
    </citation>
    <scope>NUCLEOTIDE SEQUENCE</scope>
    <source>
        <strain evidence="7">Z-7014</strain>
    </source>
</reference>
<keyword evidence="3 5" id="KW-1133">Transmembrane helix</keyword>
<dbReference type="Gene3D" id="2.30.30.60">
    <property type="match status" value="1"/>
</dbReference>
<keyword evidence="8" id="KW-1185">Reference proteome</keyword>